<evidence type="ECO:0000256" key="12">
    <source>
        <dbReference type="ARBA" id="ARBA00023128"/>
    </source>
</evidence>
<evidence type="ECO:0000256" key="7">
    <source>
        <dbReference type="ARBA" id="ARBA00022692"/>
    </source>
</evidence>
<dbReference type="AlphaFoldDB" id="A0A0U2L019"/>
<reference evidence="17" key="1">
    <citation type="journal article" date="2015" name="Mitochondrial DNA">
        <title>The complete mitochondrial genome of the Madagascar ground gecko Paroedura picta (Squamata: Gekkonidae).</title>
        <authorList>
            <person name="Starostova Z."/>
            <person name="Musilova Z."/>
        </authorList>
    </citation>
    <scope>NUCLEOTIDE SEQUENCE</scope>
</reference>
<dbReference type="EC" id="7.1.1.2" evidence="3 15"/>
<dbReference type="InterPro" id="IPR050269">
    <property type="entry name" value="ComplexI_Subunit6"/>
</dbReference>
<dbReference type="EMBL" id="KR149293">
    <property type="protein sequence ID" value="ALF04035.1"/>
    <property type="molecule type" value="Genomic_DNA"/>
</dbReference>
<dbReference type="InterPro" id="IPR001457">
    <property type="entry name" value="NADH_UbQ/plastoQ_OxRdtase_su6"/>
</dbReference>
<proteinExistence type="inferred from homology"/>
<name>A0A0U2L019_9SAUR</name>
<comment type="function">
    <text evidence="15">Core subunit of the mitochondrial membrane respiratory chain NADH dehydrogenase (Complex I) which catalyzes electron transfer from NADH through the respiratory chain, using ubiquinone as an electron acceptor. Essential for the catalytic activity and assembly of complex I.</text>
</comment>
<gene>
    <name evidence="17" type="primary">ND6</name>
</gene>
<feature type="transmembrane region" description="Helical" evidence="15">
    <location>
        <begin position="29"/>
        <end position="46"/>
    </location>
</feature>
<evidence type="ECO:0000256" key="8">
    <source>
        <dbReference type="ARBA" id="ARBA00022967"/>
    </source>
</evidence>
<dbReference type="Gene3D" id="1.20.120.1200">
    <property type="entry name" value="NADH-ubiquinone/plastoquinone oxidoreductase chain 6, subunit NuoJ"/>
    <property type="match status" value="1"/>
</dbReference>
<evidence type="ECO:0000313" key="17">
    <source>
        <dbReference type="EMBL" id="ALF04035.1"/>
    </source>
</evidence>
<sequence length="175" mass="18249">MSYAILLFLFLVLLGGVGLASNPAPHFGIVGLVISAGAGCGVVISFGGSFVGLILLLIYLGGMLVVFAYSVAAAADSYPESWLDPTIFMVFMMYVCGLVLMLVWIAVSEILWCRVPAMPVAGLVLSCSDVSGIVKMFTVEGGGLLLVCGFSLFLALIVVLELVRGSMRGGLCTTP</sequence>
<evidence type="ECO:0000256" key="4">
    <source>
        <dbReference type="ARBA" id="ARBA00021095"/>
    </source>
</evidence>
<evidence type="ECO:0000256" key="16">
    <source>
        <dbReference type="SAM" id="SignalP"/>
    </source>
</evidence>
<dbReference type="InterPro" id="IPR042106">
    <property type="entry name" value="Nuo/plastoQ_OxRdtase_6_NuoJ"/>
</dbReference>
<evidence type="ECO:0000256" key="5">
    <source>
        <dbReference type="ARBA" id="ARBA00022448"/>
    </source>
</evidence>
<dbReference type="RefSeq" id="YP_009178630.1">
    <property type="nucleotide sequence ID" value="NC_028326.1"/>
</dbReference>
<dbReference type="Pfam" id="PF00499">
    <property type="entry name" value="Oxidored_q3"/>
    <property type="match status" value="1"/>
</dbReference>
<keyword evidence="8 15" id="KW-1278">Translocase</keyword>
<keyword evidence="15" id="KW-0830">Ubiquinone</keyword>
<keyword evidence="7 15" id="KW-0812">Transmembrane</keyword>
<keyword evidence="6 15" id="KW-0679">Respiratory chain</keyword>
<dbReference type="GO" id="GO:0008137">
    <property type="term" value="F:NADH dehydrogenase (ubiquinone) activity"/>
    <property type="evidence" value="ECO:0007669"/>
    <property type="project" value="UniProtKB-UniRule"/>
</dbReference>
<protein>
    <recommendedName>
        <fullName evidence="4 15">NADH-ubiquinone oxidoreductase chain 6</fullName>
        <ecNumber evidence="3 15">7.1.1.2</ecNumber>
    </recommendedName>
</protein>
<dbReference type="GO" id="GO:0031966">
    <property type="term" value="C:mitochondrial membrane"/>
    <property type="evidence" value="ECO:0007669"/>
    <property type="project" value="UniProtKB-SubCell"/>
</dbReference>
<dbReference type="GeneID" id="26130417"/>
<keyword evidence="5 15" id="KW-0813">Transport</keyword>
<evidence type="ECO:0000256" key="10">
    <source>
        <dbReference type="ARBA" id="ARBA00022989"/>
    </source>
</evidence>
<feature type="chain" id="PRO_5006831006" description="NADH-ubiquinone oxidoreductase chain 6" evidence="16">
    <location>
        <begin position="21"/>
        <end position="175"/>
    </location>
</feature>
<evidence type="ECO:0000256" key="15">
    <source>
        <dbReference type="RuleBase" id="RU004430"/>
    </source>
</evidence>
<dbReference type="PANTHER" id="PTHR11435:SF1">
    <property type="entry name" value="NADH-UBIQUINONE OXIDOREDUCTASE CHAIN 6"/>
    <property type="match status" value="1"/>
</dbReference>
<evidence type="ECO:0000256" key="13">
    <source>
        <dbReference type="ARBA" id="ARBA00023136"/>
    </source>
</evidence>
<feature type="signal peptide" evidence="16">
    <location>
        <begin position="1"/>
        <end position="20"/>
    </location>
</feature>
<evidence type="ECO:0000256" key="14">
    <source>
        <dbReference type="ARBA" id="ARBA00049551"/>
    </source>
</evidence>
<keyword evidence="16" id="KW-0732">Signal</keyword>
<evidence type="ECO:0000256" key="11">
    <source>
        <dbReference type="ARBA" id="ARBA00023027"/>
    </source>
</evidence>
<feature type="transmembrane region" description="Helical" evidence="15">
    <location>
        <begin position="143"/>
        <end position="163"/>
    </location>
</feature>
<organism evidence="17">
    <name type="scientific">Paroedura picta</name>
    <dbReference type="NCBI Taxonomy" id="143630"/>
    <lineage>
        <taxon>Eukaryota</taxon>
        <taxon>Metazoa</taxon>
        <taxon>Chordata</taxon>
        <taxon>Craniata</taxon>
        <taxon>Vertebrata</taxon>
        <taxon>Euteleostomi</taxon>
        <taxon>Lepidosauria</taxon>
        <taxon>Squamata</taxon>
        <taxon>Bifurcata</taxon>
        <taxon>Gekkota</taxon>
        <taxon>Gekkonidae</taxon>
        <taxon>Gekkoninae</taxon>
        <taxon>Paroedura</taxon>
    </lineage>
</organism>
<keyword evidence="11 15" id="KW-0520">NAD</keyword>
<evidence type="ECO:0000256" key="3">
    <source>
        <dbReference type="ARBA" id="ARBA00012944"/>
    </source>
</evidence>
<keyword evidence="13 15" id="KW-0472">Membrane</keyword>
<keyword evidence="12 15" id="KW-0496">Mitochondrion</keyword>
<feature type="transmembrane region" description="Helical" evidence="15">
    <location>
        <begin position="53"/>
        <end position="75"/>
    </location>
</feature>
<feature type="transmembrane region" description="Helical" evidence="15">
    <location>
        <begin position="87"/>
        <end position="107"/>
    </location>
</feature>
<comment type="catalytic activity">
    <reaction evidence="14 15">
        <text>a ubiquinone + NADH + 5 H(+)(in) = a ubiquinol + NAD(+) + 4 H(+)(out)</text>
        <dbReference type="Rhea" id="RHEA:29091"/>
        <dbReference type="Rhea" id="RHEA-COMP:9565"/>
        <dbReference type="Rhea" id="RHEA-COMP:9566"/>
        <dbReference type="ChEBI" id="CHEBI:15378"/>
        <dbReference type="ChEBI" id="CHEBI:16389"/>
        <dbReference type="ChEBI" id="CHEBI:17976"/>
        <dbReference type="ChEBI" id="CHEBI:57540"/>
        <dbReference type="ChEBI" id="CHEBI:57945"/>
        <dbReference type="EC" id="7.1.1.2"/>
    </reaction>
</comment>
<evidence type="ECO:0000256" key="1">
    <source>
        <dbReference type="ARBA" id="ARBA00004225"/>
    </source>
</evidence>
<comment type="similarity">
    <text evidence="2 15">Belongs to the complex I subunit 6 family.</text>
</comment>
<geneLocation type="mitochondrion" evidence="17"/>
<comment type="subcellular location">
    <subcellularLocation>
        <location evidence="1 15">Mitochondrion membrane</location>
        <topology evidence="1 15">Multi-pass membrane protein</topology>
    </subcellularLocation>
</comment>
<accession>A0A0U2L019</accession>
<keyword evidence="9 15" id="KW-0249">Electron transport</keyword>
<keyword evidence="10 15" id="KW-1133">Transmembrane helix</keyword>
<dbReference type="PANTHER" id="PTHR11435">
    <property type="entry name" value="NADH UBIQUINONE OXIDOREDUCTASE SUBUNIT ND6"/>
    <property type="match status" value="1"/>
</dbReference>
<evidence type="ECO:0000256" key="6">
    <source>
        <dbReference type="ARBA" id="ARBA00022660"/>
    </source>
</evidence>
<dbReference type="CTD" id="4541"/>
<evidence type="ECO:0000256" key="9">
    <source>
        <dbReference type="ARBA" id="ARBA00022982"/>
    </source>
</evidence>
<evidence type="ECO:0000256" key="2">
    <source>
        <dbReference type="ARBA" id="ARBA00005698"/>
    </source>
</evidence>